<feature type="compositionally biased region" description="Low complexity" evidence="1">
    <location>
        <begin position="10"/>
        <end position="27"/>
    </location>
</feature>
<organism evidence="2">
    <name type="scientific">Mustela putorius furo</name>
    <name type="common">European domestic ferret</name>
    <name type="synonym">Mustela furo</name>
    <dbReference type="NCBI Taxonomy" id="9669"/>
    <lineage>
        <taxon>Eukaryota</taxon>
        <taxon>Metazoa</taxon>
        <taxon>Chordata</taxon>
        <taxon>Craniata</taxon>
        <taxon>Vertebrata</taxon>
        <taxon>Euteleostomi</taxon>
        <taxon>Mammalia</taxon>
        <taxon>Eutheria</taxon>
        <taxon>Laurasiatheria</taxon>
        <taxon>Carnivora</taxon>
        <taxon>Caniformia</taxon>
        <taxon>Musteloidea</taxon>
        <taxon>Mustelidae</taxon>
        <taxon>Mustelinae</taxon>
        <taxon>Mustela</taxon>
    </lineage>
</organism>
<dbReference type="AlphaFoldDB" id="M3YZF7"/>
<name>M3YZF7_MUSPF</name>
<dbReference type="HOGENOM" id="CLU_2003168_0_0_1"/>
<protein>
    <submittedName>
        <fullName evidence="2">Uncharacterized protein</fullName>
    </submittedName>
</protein>
<dbReference type="InParanoid" id="M3YZF7"/>
<feature type="region of interest" description="Disordered" evidence="1">
    <location>
        <begin position="1"/>
        <end position="42"/>
    </location>
</feature>
<evidence type="ECO:0000256" key="1">
    <source>
        <dbReference type="SAM" id="MobiDB-lite"/>
    </source>
</evidence>
<dbReference type="EMBL" id="AEYP01025960">
    <property type="status" value="NOT_ANNOTATED_CDS"/>
    <property type="molecule type" value="Genomic_DNA"/>
</dbReference>
<sequence>MSTSSLQLRTTGGTCPSSPTTPLHAPRLPAPPPAPQSSGCARPGGAFLTFEGLGGGGGRGASVVLSNHRSLPRGRGFSKLPICMTLLSSSSVLLPGSLQEGVREPFSFYMVLGYLLLPVCWGRR</sequence>
<accession>M3YZF7</accession>
<dbReference type="Ensembl" id="ENSMPUT00000016966.1">
    <property type="protein sequence ID" value="ENSMPUP00000016717.1"/>
    <property type="gene ID" value="ENSMPUG00000016822.1"/>
</dbReference>
<evidence type="ECO:0000313" key="2">
    <source>
        <dbReference type="Ensembl" id="ENSMPUP00000016717.1"/>
    </source>
</evidence>
<proteinExistence type="predicted"/>
<reference evidence="2" key="1">
    <citation type="submission" date="2024-06" db="UniProtKB">
        <authorList>
            <consortium name="Ensembl"/>
        </authorList>
    </citation>
    <scope>IDENTIFICATION</scope>
</reference>
<dbReference type="EMBL" id="AEYP01025961">
    <property type="status" value="NOT_ANNOTATED_CDS"/>
    <property type="molecule type" value="Genomic_DNA"/>
</dbReference>